<keyword evidence="2 5" id="KW-0812">Transmembrane</keyword>
<comment type="subcellular location">
    <subcellularLocation>
        <location evidence="1">Membrane</location>
        <topology evidence="1">Multi-pass membrane protein</topology>
    </subcellularLocation>
</comment>
<evidence type="ECO:0000256" key="5">
    <source>
        <dbReference type="SAM" id="Phobius"/>
    </source>
</evidence>
<evidence type="ECO:0000259" key="6">
    <source>
        <dbReference type="Pfam" id="PF03798"/>
    </source>
</evidence>
<keyword evidence="4 5" id="KW-0472">Membrane</keyword>
<dbReference type="InterPro" id="IPR006634">
    <property type="entry name" value="TLC-dom"/>
</dbReference>
<feature type="domain" description="TLC" evidence="6">
    <location>
        <begin position="55"/>
        <end position="114"/>
    </location>
</feature>
<dbReference type="Pfam" id="PF03798">
    <property type="entry name" value="TRAM_LAG1_CLN8"/>
    <property type="match status" value="1"/>
</dbReference>
<gene>
    <name evidence="7" type="ORF">NE237_031966</name>
</gene>
<evidence type="ECO:0000256" key="4">
    <source>
        <dbReference type="ARBA" id="ARBA00023136"/>
    </source>
</evidence>
<evidence type="ECO:0000313" key="7">
    <source>
        <dbReference type="EMBL" id="KAJ4981129.1"/>
    </source>
</evidence>
<name>A0A9Q0L3C7_9MAGN</name>
<keyword evidence="8" id="KW-1185">Reference proteome</keyword>
<feature type="transmembrane region" description="Helical" evidence="5">
    <location>
        <begin position="41"/>
        <end position="64"/>
    </location>
</feature>
<accession>A0A9Q0L3C7</accession>
<reference evidence="7" key="1">
    <citation type="journal article" date="2023" name="Plant J.">
        <title>The genome of the king protea, Protea cynaroides.</title>
        <authorList>
            <person name="Chang J."/>
            <person name="Duong T.A."/>
            <person name="Schoeman C."/>
            <person name="Ma X."/>
            <person name="Roodt D."/>
            <person name="Barker N."/>
            <person name="Li Z."/>
            <person name="Van de Peer Y."/>
            <person name="Mizrachi E."/>
        </authorList>
    </citation>
    <scope>NUCLEOTIDE SEQUENCE</scope>
    <source>
        <tissue evidence="7">Young leaves</tissue>
    </source>
</reference>
<dbReference type="GO" id="GO:0016020">
    <property type="term" value="C:membrane"/>
    <property type="evidence" value="ECO:0007669"/>
    <property type="project" value="UniProtKB-SubCell"/>
</dbReference>
<dbReference type="OrthoDB" id="10266980at2759"/>
<evidence type="ECO:0000256" key="2">
    <source>
        <dbReference type="ARBA" id="ARBA00022692"/>
    </source>
</evidence>
<dbReference type="Proteomes" id="UP001141806">
    <property type="component" value="Unassembled WGS sequence"/>
</dbReference>
<keyword evidence="3 5" id="KW-1133">Transmembrane helix</keyword>
<sequence length="123" mass="14096">MMPERVMPLQKTINGRTIMAIKSYQNQAEFLVRDYLLAHPFVQYTSILGGIFACKMVSVGYFLVDIGMIFWFYPSLGGMECVLRHLVSLVAVAYSMLYGEGQLYTYMVLISEVSCHCWNEEVQ</sequence>
<evidence type="ECO:0000256" key="3">
    <source>
        <dbReference type="ARBA" id="ARBA00022989"/>
    </source>
</evidence>
<dbReference type="AlphaFoldDB" id="A0A9Q0L3C7"/>
<organism evidence="7 8">
    <name type="scientific">Protea cynaroides</name>
    <dbReference type="NCBI Taxonomy" id="273540"/>
    <lineage>
        <taxon>Eukaryota</taxon>
        <taxon>Viridiplantae</taxon>
        <taxon>Streptophyta</taxon>
        <taxon>Embryophyta</taxon>
        <taxon>Tracheophyta</taxon>
        <taxon>Spermatophyta</taxon>
        <taxon>Magnoliopsida</taxon>
        <taxon>Proteales</taxon>
        <taxon>Proteaceae</taxon>
        <taxon>Protea</taxon>
    </lineage>
</organism>
<proteinExistence type="predicted"/>
<evidence type="ECO:0000256" key="1">
    <source>
        <dbReference type="ARBA" id="ARBA00004141"/>
    </source>
</evidence>
<comment type="caution">
    <text evidence="7">The sequence shown here is derived from an EMBL/GenBank/DDBJ whole genome shotgun (WGS) entry which is preliminary data.</text>
</comment>
<evidence type="ECO:0000313" key="8">
    <source>
        <dbReference type="Proteomes" id="UP001141806"/>
    </source>
</evidence>
<dbReference type="EMBL" id="JAMYWD010000001">
    <property type="protein sequence ID" value="KAJ4981129.1"/>
    <property type="molecule type" value="Genomic_DNA"/>
</dbReference>
<protein>
    <recommendedName>
        <fullName evidence="6">TLC domain-containing protein</fullName>
    </recommendedName>
</protein>